<reference evidence="3" key="1">
    <citation type="submission" date="2013-10" db="EMBL/GenBank/DDBJ databases">
        <title>Genomic analysis of the causative agents of coccidiosis in chickens.</title>
        <authorList>
            <person name="Reid A.J."/>
            <person name="Blake D."/>
            <person name="Billington K."/>
            <person name="Browne H."/>
            <person name="Dunn M."/>
            <person name="Hung S."/>
            <person name="Kawahara F."/>
            <person name="Miranda-Saavedra D."/>
            <person name="Mourier T."/>
            <person name="Nagra H."/>
            <person name="Otto T.D."/>
            <person name="Rawlings N."/>
            <person name="Sanchez A."/>
            <person name="Sanders M."/>
            <person name="Subramaniam C."/>
            <person name="Tay Y."/>
            <person name="Dear P."/>
            <person name="Doerig C."/>
            <person name="Gruber A."/>
            <person name="Parkinson J."/>
            <person name="Shirley M."/>
            <person name="Wan K.L."/>
            <person name="Berriman M."/>
            <person name="Tomley F."/>
            <person name="Pain A."/>
        </authorList>
    </citation>
    <scope>NUCLEOTIDE SEQUENCE [LARGE SCALE GENOMIC DNA]</scope>
    <source>
        <strain evidence="3">Weybridge</strain>
    </source>
</reference>
<dbReference type="Pfam" id="PF00454">
    <property type="entry name" value="PI3_PI4_kinase"/>
    <property type="match status" value="1"/>
</dbReference>
<dbReference type="AlphaFoldDB" id="U6M6Y3"/>
<dbReference type="InterPro" id="IPR011009">
    <property type="entry name" value="Kinase-like_dom_sf"/>
</dbReference>
<evidence type="ECO:0000256" key="1">
    <source>
        <dbReference type="SAM" id="MobiDB-lite"/>
    </source>
</evidence>
<dbReference type="Gene3D" id="1.10.1070.11">
    <property type="entry name" value="Phosphatidylinositol 3-/4-kinase, catalytic domain"/>
    <property type="match status" value="1"/>
</dbReference>
<dbReference type="Pfam" id="PF02260">
    <property type="entry name" value="FATC"/>
    <property type="match status" value="1"/>
</dbReference>
<dbReference type="SUPFAM" id="SSF56112">
    <property type="entry name" value="Protein kinase-like (PK-like)"/>
    <property type="match status" value="1"/>
</dbReference>
<protein>
    <submittedName>
        <fullName evidence="3">Phosphatidylinositol 3-and 4-kinase domain-containing protein, putative</fullName>
    </submittedName>
</protein>
<name>U6M6Y3_EIMMA</name>
<evidence type="ECO:0000259" key="2">
    <source>
        <dbReference type="PROSITE" id="PS50290"/>
    </source>
</evidence>
<feature type="region of interest" description="Disordered" evidence="1">
    <location>
        <begin position="520"/>
        <end position="549"/>
    </location>
</feature>
<evidence type="ECO:0000313" key="4">
    <source>
        <dbReference type="Proteomes" id="UP000030763"/>
    </source>
</evidence>
<proteinExistence type="predicted"/>
<dbReference type="PANTHER" id="PTHR11139:SF68">
    <property type="entry name" value="DNA-DEPENDENT PROTEIN KINASE CATALYTIC SUBUNIT"/>
    <property type="match status" value="1"/>
</dbReference>
<dbReference type="EMBL" id="HG719278">
    <property type="protein sequence ID" value="CDJ57430.1"/>
    <property type="molecule type" value="Genomic_DNA"/>
</dbReference>
<dbReference type="GO" id="GO:0000723">
    <property type="term" value="P:telomere maintenance"/>
    <property type="evidence" value="ECO:0007669"/>
    <property type="project" value="TreeGrafter"/>
</dbReference>
<sequence length="669" mass="70034">MLLRDIAQQAAQHAAAEGCSRHGALSLEEESPWLYQYSWLPVASSLSSLRDGNSGGCNSRQQQLLPAPFASTDCSTAAAKTPHIVSFSTKLLRLNSKEAPMRPLSCCHGIVEWVQDVCPLSTLCEFFSGSPLAASPASKRYAAFLRDAATAATAAAAAAPDTAAADAKREARKRSGAAPAAPDATAAGTAAAAAAAQGRRAAHGVGPAEVWEKIFELPAAAVEEVYSECVELASSCPAKQTAAAAPSSSSRGLSWRSSSCGLLGGPAVAPINSLLACLAAISADAEELLLFRRHFAVSLAANAAVGYCLGIGDRHLSNCLLDLHTGECIDIDFGYAFDFAVYGLPVPEMSPFRLSPCLLRVVGPPGAREYSLLQSPFFKQYSSSSSCRLSRASAATAGTTAAAASAAVPVHAWASGALGLFEHRLAAALECLRNQRDFLHAAVELFVRDPAALYRTAAGRKAAVWGEGDMGALEIATGIASRPSLDDGDSLGPPTVRLQTPKAAVLGVSVSKCGAPHLACNAPQEGRGTTTNPSNSSGNSSSRRDATEEARHRVLTTLKRKLKGVHPSLILLDLLQDHCQPYIASAAVRPSSVLWGLVTGIEPFRARSALLPSSFSKQQQQQQLQQLQLLQQEASCYPLSSAEQARCLIEIATDPNVLGRAWGGLTPFI</sequence>
<feature type="compositionally biased region" description="Low complexity" evidence="1">
    <location>
        <begin position="526"/>
        <end position="541"/>
    </location>
</feature>
<accession>U6M6Y3</accession>
<dbReference type="OrthoDB" id="333337at2759"/>
<dbReference type="VEuPathDB" id="ToxoDB:EMWEY_00036700"/>
<dbReference type="SMART" id="SM01343">
    <property type="entry name" value="FATC"/>
    <property type="match status" value="1"/>
</dbReference>
<dbReference type="InterPro" id="IPR050517">
    <property type="entry name" value="DDR_Repair_Kinase"/>
</dbReference>
<evidence type="ECO:0000313" key="3">
    <source>
        <dbReference type="EMBL" id="CDJ57430.1"/>
    </source>
</evidence>
<feature type="domain" description="PI3K/PI4K catalytic" evidence="2">
    <location>
        <begin position="39"/>
        <end position="491"/>
    </location>
</feature>
<feature type="region of interest" description="Disordered" evidence="1">
    <location>
        <begin position="159"/>
        <end position="184"/>
    </location>
</feature>
<dbReference type="GO" id="GO:0004674">
    <property type="term" value="F:protein serine/threonine kinase activity"/>
    <property type="evidence" value="ECO:0007669"/>
    <property type="project" value="TreeGrafter"/>
</dbReference>
<reference evidence="3" key="2">
    <citation type="submission" date="2013-10" db="EMBL/GenBank/DDBJ databases">
        <authorList>
            <person name="Aslett M."/>
        </authorList>
    </citation>
    <scope>NUCLEOTIDE SEQUENCE [LARGE SCALE GENOMIC DNA]</scope>
    <source>
        <strain evidence="3">Weybridge</strain>
    </source>
</reference>
<organism evidence="3 4">
    <name type="scientific">Eimeria maxima</name>
    <name type="common">Coccidian parasite</name>
    <dbReference type="NCBI Taxonomy" id="5804"/>
    <lineage>
        <taxon>Eukaryota</taxon>
        <taxon>Sar</taxon>
        <taxon>Alveolata</taxon>
        <taxon>Apicomplexa</taxon>
        <taxon>Conoidasida</taxon>
        <taxon>Coccidia</taxon>
        <taxon>Eucoccidiorida</taxon>
        <taxon>Eimeriorina</taxon>
        <taxon>Eimeriidae</taxon>
        <taxon>Eimeria</taxon>
    </lineage>
</organism>
<dbReference type="Proteomes" id="UP000030763">
    <property type="component" value="Unassembled WGS sequence"/>
</dbReference>
<dbReference type="GeneID" id="25337656"/>
<keyword evidence="3" id="KW-0808">Transferase</keyword>
<dbReference type="GO" id="GO:0005634">
    <property type="term" value="C:nucleus"/>
    <property type="evidence" value="ECO:0007669"/>
    <property type="project" value="TreeGrafter"/>
</dbReference>
<dbReference type="InterPro" id="IPR003152">
    <property type="entry name" value="FATC_dom"/>
</dbReference>
<dbReference type="GO" id="GO:0006302">
    <property type="term" value="P:double-strand break repair"/>
    <property type="evidence" value="ECO:0007669"/>
    <property type="project" value="TreeGrafter"/>
</dbReference>
<dbReference type="PROSITE" id="PS50290">
    <property type="entry name" value="PI3_4_KINASE_3"/>
    <property type="match status" value="1"/>
</dbReference>
<dbReference type="PANTHER" id="PTHR11139">
    <property type="entry name" value="ATAXIA TELANGIECTASIA MUTATED ATM -RELATED"/>
    <property type="match status" value="1"/>
</dbReference>
<dbReference type="RefSeq" id="XP_013334078.1">
    <property type="nucleotide sequence ID" value="XM_013478624.1"/>
</dbReference>
<gene>
    <name evidence="3" type="ORF">EMWEY_00036700</name>
</gene>
<dbReference type="SMART" id="SM00146">
    <property type="entry name" value="PI3Kc"/>
    <property type="match status" value="1"/>
</dbReference>
<keyword evidence="4" id="KW-1185">Reference proteome</keyword>
<dbReference type="InterPro" id="IPR036940">
    <property type="entry name" value="PI3/4_kinase_cat_sf"/>
</dbReference>
<dbReference type="InterPro" id="IPR000403">
    <property type="entry name" value="PI3/4_kinase_cat_dom"/>
</dbReference>
<keyword evidence="3" id="KW-0418">Kinase</keyword>